<keyword evidence="5" id="KW-1185">Reference proteome</keyword>
<dbReference type="SUPFAM" id="SSF52540">
    <property type="entry name" value="P-loop containing nucleoside triphosphate hydrolases"/>
    <property type="match status" value="1"/>
</dbReference>
<dbReference type="Proteomes" id="UP001327225">
    <property type="component" value="Chromosome"/>
</dbReference>
<dbReference type="PANTHER" id="PTHR16305">
    <property type="entry name" value="TESTICULAR SOLUBLE ADENYLYL CYCLASE"/>
    <property type="match status" value="1"/>
</dbReference>
<evidence type="ECO:0000256" key="2">
    <source>
        <dbReference type="ARBA" id="ARBA00022840"/>
    </source>
</evidence>
<dbReference type="RefSeq" id="WP_322936690.1">
    <property type="nucleotide sequence ID" value="NZ_CP141059.1"/>
</dbReference>
<dbReference type="Gene3D" id="3.40.50.300">
    <property type="entry name" value="P-loop containing nucleotide triphosphate hydrolases"/>
    <property type="match status" value="1"/>
</dbReference>
<dbReference type="GO" id="GO:0005524">
    <property type="term" value="F:ATP binding"/>
    <property type="evidence" value="ECO:0007669"/>
    <property type="project" value="UniProtKB-KW"/>
</dbReference>
<sequence length="992" mass="103273">MTAAGARPDPGFVGRVDEVARLTEAVRSALDGSPSLCLVIGEAGIGKSRLAARVAAEARELGLDVAWTEAEEGAGPFSALAGLRARAETATGADDARWDQLEAAAGVIEARAPVLVIIEDFHWADESSAWVVERLGRQLQGVPACVVLTARSEEPGQERLGRLLSSADRVVRLAGMSRDETIRLAELAAPGSEVDGAGLWERTGGVPLFVREAAVLAAEGGGTSRATEVLRRRFERLGAENARVLAAVALAPGGTSLLVLARALNRPVEVVAGAVDIGRAEELVVDERGGGIRFRHALLAEAAAENVPPAAQRELRLALAAALEAEGSGPARARAAELRLLALPAGDAAAAAVAALEAVVALRAADDGSAASALAGTAIGVLATYGAPPDVLAALHVERGESLFELGEKVGAGHSFAAAAELAPADPALRARAETGRAWYVNPLVPDTGTIDRLTATAAALDPADTAVRVRLLGRLAAASIAHPAARERGRRTGEEAVAMARRIGDPALLSQALADLHLAPVTPAEWAAREAAADELVALGERLGRPDVALLGYEWQFGERLGRADRPGAEEALGRLELYAHLSSSPRWRLAAGLRRATLVSLAGDRDRCLDVLASEFESAGPWIHPQELVGIGMTFRAATAFVYGVPDPALAERFSATEEAGELLAAPFVRASLALGALALGEDELARTHLGLAIAGLDILATGLESLFALNACGLVAGMLAELPAARAVRPLLEPFADRLSSGSASVLLPTATTIGLLADLQGDHGAAVRYHRQGIALADRVQSAVLAARCRELADHVTASAAEPHRATLTRSDVGWQFTTPFGTGVVEESRGLVQLVEVLRANGKEVSALDLAGADSGGSIAVQSDLGAALDSQAKRAYRSRIADLREEIDEADAMNDPDRASRARWELDALLEELSRAVGLSGRDRPQGATDERARVNVTRSIKRAIAAVGASAPELGAHLEVSVRTGRQCRYQPDPAVAVTWEVTTS</sequence>
<proteinExistence type="predicted"/>
<keyword evidence="1" id="KW-0547">Nucleotide-binding</keyword>
<dbReference type="InterPro" id="IPR041664">
    <property type="entry name" value="AAA_16"/>
</dbReference>
<evidence type="ECO:0000313" key="5">
    <source>
        <dbReference type="Proteomes" id="UP001327225"/>
    </source>
</evidence>
<protein>
    <submittedName>
        <fullName evidence="4">ATP-binding protein</fullName>
    </submittedName>
</protein>
<organism evidence="4 5">
    <name type="scientific">Nocardioides bizhenqiangii</name>
    <dbReference type="NCBI Taxonomy" id="3095076"/>
    <lineage>
        <taxon>Bacteria</taxon>
        <taxon>Bacillati</taxon>
        <taxon>Actinomycetota</taxon>
        <taxon>Actinomycetes</taxon>
        <taxon>Propionibacteriales</taxon>
        <taxon>Nocardioidaceae</taxon>
        <taxon>Nocardioides</taxon>
    </lineage>
</organism>
<name>A0ABZ0ZLM6_9ACTN</name>
<dbReference type="Pfam" id="PF13191">
    <property type="entry name" value="AAA_16"/>
    <property type="match status" value="1"/>
</dbReference>
<dbReference type="PANTHER" id="PTHR16305:SF35">
    <property type="entry name" value="TRANSCRIPTIONAL ACTIVATOR DOMAIN"/>
    <property type="match status" value="1"/>
</dbReference>
<dbReference type="EMBL" id="CP141059">
    <property type="protein sequence ID" value="WQQ25243.1"/>
    <property type="molecule type" value="Genomic_DNA"/>
</dbReference>
<evidence type="ECO:0000313" key="4">
    <source>
        <dbReference type="EMBL" id="WQQ25243.1"/>
    </source>
</evidence>
<feature type="domain" description="Orc1-like AAA ATPase" evidence="3">
    <location>
        <begin position="12"/>
        <end position="146"/>
    </location>
</feature>
<dbReference type="InterPro" id="IPR027417">
    <property type="entry name" value="P-loop_NTPase"/>
</dbReference>
<accession>A0ABZ0ZLM6</accession>
<evidence type="ECO:0000256" key="1">
    <source>
        <dbReference type="ARBA" id="ARBA00022741"/>
    </source>
</evidence>
<evidence type="ECO:0000259" key="3">
    <source>
        <dbReference type="Pfam" id="PF13191"/>
    </source>
</evidence>
<keyword evidence="2 4" id="KW-0067">ATP-binding</keyword>
<reference evidence="5" key="1">
    <citation type="submission" date="2023-12" db="EMBL/GenBank/DDBJ databases">
        <title>Novel species in genus Nocardioides.</title>
        <authorList>
            <person name="Zhou H."/>
        </authorList>
    </citation>
    <scope>NUCLEOTIDE SEQUENCE [LARGE SCALE GENOMIC DNA]</scope>
    <source>
        <strain evidence="5">HM61</strain>
    </source>
</reference>
<gene>
    <name evidence="4" type="ORF">SHK19_14870</name>
</gene>